<name>A0AA38P4W4_9AGAR</name>
<dbReference type="InterPro" id="IPR046373">
    <property type="entry name" value="Acyl-CoA_Oxase/DH_mid-dom_sf"/>
</dbReference>
<evidence type="ECO:0000259" key="1">
    <source>
        <dbReference type="Pfam" id="PF22924"/>
    </source>
</evidence>
<sequence>MRSEHSTQIGTNKPRSHFHSIMAPTAKEYPSKVFLHTPLFRDDGTTEQYTVKQQIERSYARAILVARAYKFALSDILEMSDKLWDLHADPIVSMDGAVTTMLSIHYNLVIGMIGPLLPAQPKLAPLIKKLLDFEIIGQCMLTEIEHGLDSRQIETTATLLPDGSIDLHTPHPGAAKYMPSVTTISGMPTIGLVFSRLIVNGRFHGIRPVIASLTDGKGMCKGVSSRMVPPRSGAKPLDHSITTFDHVRLPPGSVIGSLEQSVDIRGDFLKSIWRISTGGLALSITTIPFLRVGVYVAGKYSFRRMVSGGDKGSSKMPIINFRTQQLPILHGLAQIHVLDAFSKVVIPKFRDTGVNMFVRHGISTIFKATAHQHCQSTLFLLAERCGAQGLFGYNQIVRGQADMRGACIAEGDILTISIRLVSELLQGKYNLPAARYPDCLLHKHEQGLWLEAKTRYSQLSGAHRSEEFNIALLPLCRPLVEFIGHRMAYEAAMDLGVDPALVQLYEAGAIKLDSGWYVESGLLSRSKQYELENTAANKVLPDLNRYLDLLGVEDYVTSPILSESKWNEFVSGLAYYAGNSEPLQELWGGLSASAKL</sequence>
<keyword evidence="3" id="KW-1185">Reference proteome</keyword>
<dbReference type="PANTHER" id="PTHR10909">
    <property type="entry name" value="ELECTRON TRANSPORT OXIDOREDUCTASE"/>
    <property type="match status" value="1"/>
</dbReference>
<dbReference type="InterPro" id="IPR009100">
    <property type="entry name" value="AcylCoA_DH/oxidase_NM_dom_sf"/>
</dbReference>
<dbReference type="Pfam" id="PF22924">
    <property type="entry name" value="ACOX_C_alpha1"/>
    <property type="match status" value="1"/>
</dbReference>
<dbReference type="InterPro" id="IPR012258">
    <property type="entry name" value="Acyl-CoA_oxidase"/>
</dbReference>
<reference evidence="2" key="1">
    <citation type="submission" date="2022-08" db="EMBL/GenBank/DDBJ databases">
        <authorList>
            <consortium name="DOE Joint Genome Institute"/>
            <person name="Min B."/>
            <person name="Riley R."/>
            <person name="Sierra-Patev S."/>
            <person name="Naranjo-Ortiz M."/>
            <person name="Looney B."/>
            <person name="Konkel Z."/>
            <person name="Slot J.C."/>
            <person name="Sakamoto Y."/>
            <person name="Steenwyk J.L."/>
            <person name="Rokas A."/>
            <person name="Carro J."/>
            <person name="Camarero S."/>
            <person name="Ferreira P."/>
            <person name="Molpeceres G."/>
            <person name="Ruiz-Duenas F.J."/>
            <person name="Serrano A."/>
            <person name="Henrissat B."/>
            <person name="Drula E."/>
            <person name="Hughes K.W."/>
            <person name="Mata J.L."/>
            <person name="Ishikawa N.K."/>
            <person name="Vargas-Isla R."/>
            <person name="Ushijima S."/>
            <person name="Smith C.A."/>
            <person name="Ahrendt S."/>
            <person name="Andreopoulos W."/>
            <person name="He G."/>
            <person name="Labutti K."/>
            <person name="Lipzen A."/>
            <person name="Ng V."/>
            <person name="Sandor L."/>
            <person name="Barry K."/>
            <person name="Martinez A.T."/>
            <person name="Xiao Y."/>
            <person name="Gibbons J.G."/>
            <person name="Terashima K."/>
            <person name="Hibbett D.S."/>
            <person name="Grigoriev I.V."/>
        </authorList>
    </citation>
    <scope>NUCLEOTIDE SEQUENCE</scope>
    <source>
        <strain evidence="2">TFB9207</strain>
    </source>
</reference>
<dbReference type="GO" id="GO:0003997">
    <property type="term" value="F:acyl-CoA oxidase activity"/>
    <property type="evidence" value="ECO:0007669"/>
    <property type="project" value="InterPro"/>
</dbReference>
<evidence type="ECO:0000313" key="3">
    <source>
        <dbReference type="Proteomes" id="UP001163846"/>
    </source>
</evidence>
<dbReference type="AlphaFoldDB" id="A0AA38P4W4"/>
<dbReference type="EMBL" id="MU806342">
    <property type="protein sequence ID" value="KAJ3836185.1"/>
    <property type="molecule type" value="Genomic_DNA"/>
</dbReference>
<dbReference type="Gene3D" id="2.40.110.10">
    <property type="entry name" value="Butyryl-CoA Dehydrogenase, subunit A, domain 2"/>
    <property type="match status" value="1"/>
</dbReference>
<feature type="domain" description="Acyl-CoA oxidase C-alpha1" evidence="1">
    <location>
        <begin position="290"/>
        <end position="417"/>
    </location>
</feature>
<dbReference type="GO" id="GO:0055088">
    <property type="term" value="P:lipid homeostasis"/>
    <property type="evidence" value="ECO:0007669"/>
    <property type="project" value="TreeGrafter"/>
</dbReference>
<protein>
    <recommendedName>
        <fullName evidence="1">Acyl-CoA oxidase C-alpha1 domain-containing protein</fullName>
    </recommendedName>
</protein>
<dbReference type="Gene3D" id="1.20.140.10">
    <property type="entry name" value="Butyryl-CoA Dehydrogenase, subunit A, domain 3"/>
    <property type="match status" value="1"/>
</dbReference>
<dbReference type="InterPro" id="IPR055060">
    <property type="entry name" value="ACOX_C_alpha1"/>
</dbReference>
<dbReference type="InterPro" id="IPR036250">
    <property type="entry name" value="AcylCo_DH-like_C"/>
</dbReference>
<comment type="caution">
    <text evidence="2">The sequence shown here is derived from an EMBL/GenBank/DDBJ whole genome shotgun (WGS) entry which is preliminary data.</text>
</comment>
<evidence type="ECO:0000313" key="2">
    <source>
        <dbReference type="EMBL" id="KAJ3836185.1"/>
    </source>
</evidence>
<dbReference type="GO" id="GO:0005504">
    <property type="term" value="F:fatty acid binding"/>
    <property type="evidence" value="ECO:0007669"/>
    <property type="project" value="TreeGrafter"/>
</dbReference>
<dbReference type="PANTHER" id="PTHR10909:SF382">
    <property type="entry name" value="ACYL-COENZYME A OXIDASE"/>
    <property type="match status" value="1"/>
</dbReference>
<dbReference type="GO" id="GO:0071949">
    <property type="term" value="F:FAD binding"/>
    <property type="evidence" value="ECO:0007669"/>
    <property type="project" value="InterPro"/>
</dbReference>
<organism evidence="2 3">
    <name type="scientific">Lentinula raphanica</name>
    <dbReference type="NCBI Taxonomy" id="153919"/>
    <lineage>
        <taxon>Eukaryota</taxon>
        <taxon>Fungi</taxon>
        <taxon>Dikarya</taxon>
        <taxon>Basidiomycota</taxon>
        <taxon>Agaricomycotina</taxon>
        <taxon>Agaricomycetes</taxon>
        <taxon>Agaricomycetidae</taxon>
        <taxon>Agaricales</taxon>
        <taxon>Marasmiineae</taxon>
        <taxon>Omphalotaceae</taxon>
        <taxon>Lentinula</taxon>
    </lineage>
</organism>
<dbReference type="SUPFAM" id="SSF56645">
    <property type="entry name" value="Acyl-CoA dehydrogenase NM domain-like"/>
    <property type="match status" value="1"/>
</dbReference>
<proteinExistence type="predicted"/>
<dbReference type="GO" id="GO:0005777">
    <property type="term" value="C:peroxisome"/>
    <property type="evidence" value="ECO:0007669"/>
    <property type="project" value="InterPro"/>
</dbReference>
<gene>
    <name evidence="2" type="ORF">F5878DRAFT_625860</name>
</gene>
<dbReference type="Proteomes" id="UP001163846">
    <property type="component" value="Unassembled WGS sequence"/>
</dbReference>
<dbReference type="SUPFAM" id="SSF47203">
    <property type="entry name" value="Acyl-CoA dehydrogenase C-terminal domain-like"/>
    <property type="match status" value="1"/>
</dbReference>
<accession>A0AA38P4W4</accession>
<dbReference type="GO" id="GO:0033540">
    <property type="term" value="P:fatty acid beta-oxidation using acyl-CoA oxidase"/>
    <property type="evidence" value="ECO:0007669"/>
    <property type="project" value="TreeGrafter"/>
</dbReference>